<organism evidence="8 9">
    <name type="scientific">Saccharibacillus alkalitolerans</name>
    <dbReference type="NCBI Taxonomy" id="2705290"/>
    <lineage>
        <taxon>Bacteria</taxon>
        <taxon>Bacillati</taxon>
        <taxon>Bacillota</taxon>
        <taxon>Bacilli</taxon>
        <taxon>Bacillales</taxon>
        <taxon>Paenibacillaceae</taxon>
        <taxon>Saccharibacillus</taxon>
    </lineage>
</organism>
<dbReference type="PROSITE" id="PS51257">
    <property type="entry name" value="PROKAR_LIPOPROTEIN"/>
    <property type="match status" value="1"/>
</dbReference>
<name>A0ABX0F2I7_9BACL</name>
<evidence type="ECO:0000256" key="4">
    <source>
        <dbReference type="PROSITE-ProRule" id="PRU00473"/>
    </source>
</evidence>
<protein>
    <submittedName>
        <fullName evidence="8">OmpA family protein</fullName>
    </submittedName>
</protein>
<dbReference type="InterPro" id="IPR036737">
    <property type="entry name" value="OmpA-like_sf"/>
</dbReference>
<evidence type="ECO:0000256" key="1">
    <source>
        <dbReference type="ARBA" id="ARBA00004442"/>
    </source>
</evidence>
<evidence type="ECO:0000256" key="6">
    <source>
        <dbReference type="SAM" id="SignalP"/>
    </source>
</evidence>
<keyword evidence="6" id="KW-0732">Signal</keyword>
<dbReference type="InterPro" id="IPR006665">
    <property type="entry name" value="OmpA-like"/>
</dbReference>
<evidence type="ECO:0000313" key="8">
    <source>
        <dbReference type="EMBL" id="NGZ75201.1"/>
    </source>
</evidence>
<feature type="compositionally biased region" description="Low complexity" evidence="5">
    <location>
        <begin position="69"/>
        <end position="80"/>
    </location>
</feature>
<dbReference type="Proteomes" id="UP000800303">
    <property type="component" value="Unassembled WGS sequence"/>
</dbReference>
<feature type="region of interest" description="Disordered" evidence="5">
    <location>
        <begin position="203"/>
        <end position="229"/>
    </location>
</feature>
<dbReference type="PANTHER" id="PTHR30329:SF21">
    <property type="entry name" value="LIPOPROTEIN YIAD-RELATED"/>
    <property type="match status" value="1"/>
</dbReference>
<dbReference type="PRINTS" id="PR01021">
    <property type="entry name" value="OMPADOMAIN"/>
</dbReference>
<dbReference type="Pfam" id="PF00691">
    <property type="entry name" value="OmpA"/>
    <property type="match status" value="1"/>
</dbReference>
<evidence type="ECO:0000256" key="2">
    <source>
        <dbReference type="ARBA" id="ARBA00023136"/>
    </source>
</evidence>
<feature type="domain" description="OmpA-like" evidence="7">
    <location>
        <begin position="113"/>
        <end position="229"/>
    </location>
</feature>
<keyword evidence="3" id="KW-0998">Cell outer membrane</keyword>
<sequence>MKKTKFNAAARTLALPLATMLILAACGEADSRDAAASDTEEAFSSAAEDSAEAGTDTAKANEEEGGRGTPITPGTPIKPGKAIEPGTPIKPGKAIEPGTPIKPGEPITFGTGDEPVKLEIEDTLLFDYDKAELKPEASKTLDGIVKALKELDGASVEIQGHTDDRGSDDYNLDLSERRAQAVLRYFEESGLENVNFTAAGYGKKQPVASNDTEEGRGRNRRVDLVVAPD</sequence>
<accession>A0ABX0F2I7</accession>
<dbReference type="SUPFAM" id="SSF103088">
    <property type="entry name" value="OmpA-like"/>
    <property type="match status" value="1"/>
</dbReference>
<comment type="subcellular location">
    <subcellularLocation>
        <location evidence="1">Cell outer membrane</location>
    </subcellularLocation>
</comment>
<dbReference type="Gene3D" id="3.30.1330.60">
    <property type="entry name" value="OmpA-like domain"/>
    <property type="match status" value="1"/>
</dbReference>
<feature type="compositionally biased region" description="Low complexity" evidence="5">
    <location>
        <begin position="36"/>
        <end position="58"/>
    </location>
</feature>
<feature type="region of interest" description="Disordered" evidence="5">
    <location>
        <begin position="29"/>
        <end position="113"/>
    </location>
</feature>
<reference evidence="8 9" key="1">
    <citation type="submission" date="2020-01" db="EMBL/GenBank/DDBJ databases">
        <title>Polyphasic characterisation and genomic insights into a novel alkali tolerant bacterium VR-M41.</title>
        <authorList>
            <person name="Vemuluri V.R."/>
        </authorList>
    </citation>
    <scope>NUCLEOTIDE SEQUENCE [LARGE SCALE GENOMIC DNA]</scope>
    <source>
        <strain evidence="8 9">VR-M41</strain>
    </source>
</reference>
<evidence type="ECO:0000256" key="5">
    <source>
        <dbReference type="SAM" id="MobiDB-lite"/>
    </source>
</evidence>
<gene>
    <name evidence="8" type="ORF">GYN08_07710</name>
</gene>
<proteinExistence type="predicted"/>
<dbReference type="PROSITE" id="PS51123">
    <property type="entry name" value="OMPA_2"/>
    <property type="match status" value="1"/>
</dbReference>
<dbReference type="EMBL" id="JAAFGS010000002">
    <property type="protein sequence ID" value="NGZ75201.1"/>
    <property type="molecule type" value="Genomic_DNA"/>
</dbReference>
<evidence type="ECO:0000313" key="9">
    <source>
        <dbReference type="Proteomes" id="UP000800303"/>
    </source>
</evidence>
<evidence type="ECO:0000256" key="3">
    <source>
        <dbReference type="ARBA" id="ARBA00023237"/>
    </source>
</evidence>
<feature type="chain" id="PRO_5045066851" evidence="6">
    <location>
        <begin position="25"/>
        <end position="229"/>
    </location>
</feature>
<dbReference type="RefSeq" id="WP_166273606.1">
    <property type="nucleotide sequence ID" value="NZ_JAAFGS010000002.1"/>
</dbReference>
<comment type="caution">
    <text evidence="8">The sequence shown here is derived from an EMBL/GenBank/DDBJ whole genome shotgun (WGS) entry which is preliminary data.</text>
</comment>
<dbReference type="PANTHER" id="PTHR30329">
    <property type="entry name" value="STATOR ELEMENT OF FLAGELLAR MOTOR COMPLEX"/>
    <property type="match status" value="1"/>
</dbReference>
<feature type="signal peptide" evidence="6">
    <location>
        <begin position="1"/>
        <end position="24"/>
    </location>
</feature>
<dbReference type="InterPro" id="IPR006664">
    <property type="entry name" value="OMP_bac"/>
</dbReference>
<dbReference type="PRINTS" id="PR01023">
    <property type="entry name" value="NAFLGMOTY"/>
</dbReference>
<dbReference type="CDD" id="cd07185">
    <property type="entry name" value="OmpA_C-like"/>
    <property type="match status" value="1"/>
</dbReference>
<dbReference type="InterPro" id="IPR050330">
    <property type="entry name" value="Bact_OuterMem_StrucFunc"/>
</dbReference>
<keyword evidence="2 4" id="KW-0472">Membrane</keyword>
<keyword evidence="9" id="KW-1185">Reference proteome</keyword>
<feature type="compositionally biased region" description="Basic and acidic residues" evidence="5">
    <location>
        <begin position="213"/>
        <end position="223"/>
    </location>
</feature>
<evidence type="ECO:0000259" key="7">
    <source>
        <dbReference type="PROSITE" id="PS51123"/>
    </source>
</evidence>